<accession>A0ABU7DMZ8</accession>
<comment type="caution">
    <text evidence="2">The sequence shown here is derived from an EMBL/GenBank/DDBJ whole genome shotgun (WGS) entry which is preliminary data.</text>
</comment>
<evidence type="ECO:0000256" key="1">
    <source>
        <dbReference type="SAM" id="Phobius"/>
    </source>
</evidence>
<reference evidence="2 3" key="1">
    <citation type="submission" date="2021-06" db="EMBL/GenBank/DDBJ databases">
        <authorList>
            <person name="Palmer J.M."/>
        </authorList>
    </citation>
    <scope>NUCLEOTIDE SEQUENCE [LARGE SCALE GENOMIC DNA]</scope>
    <source>
        <strain evidence="2 3">CL_MEX2019</strain>
        <tissue evidence="2">Muscle</tissue>
    </source>
</reference>
<evidence type="ECO:0000313" key="2">
    <source>
        <dbReference type="EMBL" id="MED6276424.1"/>
    </source>
</evidence>
<gene>
    <name evidence="2" type="ORF">CHARACLAT_002920</name>
</gene>
<sequence length="103" mass="11727">MSINWYTLLYFVSPSYSRHQRQTCTGIPSLSAASADAFFACTSTSSFLESFIMPSLFATAFLPFLNFYLMYNHMLNHSFAFKAACLHYDLHSAVCFFSKCLKV</sequence>
<keyword evidence="3" id="KW-1185">Reference proteome</keyword>
<protein>
    <submittedName>
        <fullName evidence="2">Uncharacterized protein</fullName>
    </submittedName>
</protein>
<dbReference type="Proteomes" id="UP001352852">
    <property type="component" value="Unassembled WGS sequence"/>
</dbReference>
<keyword evidence="1" id="KW-0472">Membrane</keyword>
<organism evidence="2 3">
    <name type="scientific">Characodon lateralis</name>
    <dbReference type="NCBI Taxonomy" id="208331"/>
    <lineage>
        <taxon>Eukaryota</taxon>
        <taxon>Metazoa</taxon>
        <taxon>Chordata</taxon>
        <taxon>Craniata</taxon>
        <taxon>Vertebrata</taxon>
        <taxon>Euteleostomi</taxon>
        <taxon>Actinopterygii</taxon>
        <taxon>Neopterygii</taxon>
        <taxon>Teleostei</taxon>
        <taxon>Neoteleostei</taxon>
        <taxon>Acanthomorphata</taxon>
        <taxon>Ovalentaria</taxon>
        <taxon>Atherinomorphae</taxon>
        <taxon>Cyprinodontiformes</taxon>
        <taxon>Goodeidae</taxon>
        <taxon>Characodon</taxon>
    </lineage>
</organism>
<keyword evidence="1" id="KW-1133">Transmembrane helix</keyword>
<evidence type="ECO:0000313" key="3">
    <source>
        <dbReference type="Proteomes" id="UP001352852"/>
    </source>
</evidence>
<name>A0ABU7DMZ8_9TELE</name>
<feature type="transmembrane region" description="Helical" evidence="1">
    <location>
        <begin position="51"/>
        <end position="71"/>
    </location>
</feature>
<proteinExistence type="predicted"/>
<dbReference type="EMBL" id="JAHUTJ010032913">
    <property type="protein sequence ID" value="MED6276424.1"/>
    <property type="molecule type" value="Genomic_DNA"/>
</dbReference>
<keyword evidence="1" id="KW-0812">Transmembrane</keyword>